<comment type="subcellular location">
    <subcellularLocation>
        <location evidence="5">Cell membrane</location>
        <topology evidence="5">Multi-pass membrane protein</topology>
    </subcellularLocation>
</comment>
<feature type="transmembrane region" description="Helical" evidence="27">
    <location>
        <begin position="2004"/>
        <end position="2020"/>
    </location>
</feature>
<dbReference type="InterPro" id="IPR001054">
    <property type="entry name" value="A/G_cyclase"/>
</dbReference>
<feature type="region of interest" description="Disordered" evidence="26">
    <location>
        <begin position="1479"/>
        <end position="1515"/>
    </location>
</feature>
<evidence type="ECO:0000259" key="29">
    <source>
        <dbReference type="PROSITE" id="PS50238"/>
    </source>
</evidence>
<dbReference type="CDD" id="cd17113">
    <property type="entry name" value="RA_ARAPs"/>
    <property type="match status" value="1"/>
</dbReference>
<dbReference type="GO" id="GO:0005524">
    <property type="term" value="F:ATP binding"/>
    <property type="evidence" value="ECO:0007669"/>
    <property type="project" value="UniProtKB-KW"/>
</dbReference>
<comment type="cofactor">
    <cofactor evidence="3">
        <name>Mn(2+)</name>
        <dbReference type="ChEBI" id="CHEBI:29035"/>
    </cofactor>
</comment>
<feature type="domain" description="Rho-GAP" evidence="29">
    <location>
        <begin position="413"/>
        <end position="606"/>
    </location>
</feature>
<evidence type="ECO:0000256" key="6">
    <source>
        <dbReference type="ARBA" id="ARBA00012201"/>
    </source>
</evidence>
<dbReference type="GO" id="GO:0005096">
    <property type="term" value="F:GTPase activator activity"/>
    <property type="evidence" value="ECO:0007669"/>
    <property type="project" value="UniProtKB-KW"/>
</dbReference>
<dbReference type="OrthoDB" id="2107370at2759"/>
<evidence type="ECO:0000256" key="16">
    <source>
        <dbReference type="ARBA" id="ARBA00022998"/>
    </source>
</evidence>
<evidence type="ECO:0000256" key="24">
    <source>
        <dbReference type="ARBA" id="ARBA00081427"/>
    </source>
</evidence>
<dbReference type="GO" id="GO:0005886">
    <property type="term" value="C:plasma membrane"/>
    <property type="evidence" value="ECO:0007669"/>
    <property type="project" value="UniProtKB-SubCell"/>
</dbReference>
<evidence type="ECO:0000313" key="30">
    <source>
        <dbReference type="EMBL" id="KRZ61675.1"/>
    </source>
</evidence>
<feature type="transmembrane region" description="Helical" evidence="27">
    <location>
        <begin position="1107"/>
        <end position="1129"/>
    </location>
</feature>
<keyword evidence="14" id="KW-0460">Magnesium</keyword>
<keyword evidence="9 27" id="KW-0812">Transmembrane</keyword>
<feature type="transmembrane region" description="Helical" evidence="27">
    <location>
        <begin position="1083"/>
        <end position="1101"/>
    </location>
</feature>
<proteinExistence type="inferred from homology"/>
<dbReference type="InterPro" id="IPR018297">
    <property type="entry name" value="A/G_cyclase_CS"/>
</dbReference>
<evidence type="ECO:0000256" key="14">
    <source>
        <dbReference type="ARBA" id="ARBA00022842"/>
    </source>
</evidence>
<dbReference type="STRING" id="6335.A0A0V1LQD1"/>
<feature type="compositionally biased region" description="Low complexity" evidence="26">
    <location>
        <begin position="1492"/>
        <end position="1501"/>
    </location>
</feature>
<dbReference type="InterPro" id="IPR011993">
    <property type="entry name" value="PH-like_dom_sf"/>
</dbReference>
<dbReference type="Gene3D" id="3.30.70.1230">
    <property type="entry name" value="Nucleotide cyclase"/>
    <property type="match status" value="2"/>
</dbReference>
<feature type="region of interest" description="Disordered" evidence="26">
    <location>
        <begin position="2273"/>
        <end position="2316"/>
    </location>
</feature>
<evidence type="ECO:0000256" key="10">
    <source>
        <dbReference type="ARBA" id="ARBA00022723"/>
    </source>
</evidence>
<dbReference type="Gene3D" id="1.10.555.10">
    <property type="entry name" value="Rho GTPase activation protein"/>
    <property type="match status" value="1"/>
</dbReference>
<dbReference type="GO" id="GO:0007189">
    <property type="term" value="P:adenylate cyclase-activating G protein-coupled receptor signaling pathway"/>
    <property type="evidence" value="ECO:0007669"/>
    <property type="project" value="TreeGrafter"/>
</dbReference>
<dbReference type="Proteomes" id="UP000054721">
    <property type="component" value="Unassembled WGS sequence"/>
</dbReference>
<feature type="compositionally biased region" description="Basic and acidic residues" evidence="26">
    <location>
        <begin position="1603"/>
        <end position="1614"/>
    </location>
</feature>
<feature type="transmembrane region" description="Helical" evidence="27">
    <location>
        <begin position="1178"/>
        <end position="1202"/>
    </location>
</feature>
<evidence type="ECO:0000256" key="4">
    <source>
        <dbReference type="ARBA" id="ARBA00001946"/>
    </source>
</evidence>
<dbReference type="Pfam" id="PF00620">
    <property type="entry name" value="RhoGAP"/>
    <property type="match status" value="1"/>
</dbReference>
<sequence length="2316" mass="261024">MDLDTPPKPTPRLSKLKKPDTAHAVQKSNQGLDNAGLARVDTADQVDEVVQKAEMDNALNELCTSIDALDSNELTVKKISFDGVVIICLGQQQLLPASTEIVYWQSFVFKHLLENGSADAVIYTVARLQSVINRQTSYRDAQSVGSDNSLWNSVSWSSGGESEPIEDRLNSIGNNNAESVGNGDTASNQPHSPLLTLNANVCFVGWIGGKKGRATTMTKMWAVLKNKKLSFFVDDTCEKLIDCLPCNKILLVSKQHSLESAVEPVLILHYMHPRRKKIKFRRFVVEDENDLTAWITLLGKSIIGDVMGGMDGVFDTVGKVYIKHGTTRIWTCADLVKRNYSLYYATEGIDCFFEVDFRKVYSIRDMAEKHECCADVKEKGPCFAFTLWIQADSKAITSAWRAVVQSMINKQSNVLSEQRLSSDNVPMIVEKCINFISVYGLETEGIHRMCGTVSKIDDLYSKLIVDPFSTHLLPHEHSVHTVTSVLRKFLASVDEPLVPKNITINLLNHINDTVEWKCRLRYYDEAIRQLGRINYSTLRKLVGHLKEVTQFSETNKMNVQNLACIFSPTIFRMNQIDDDKDKISFQYSVKLFTVMADLIENYEILFNISEEENRRDSLVQKAKKKLISPTETPKKVSSGILHCLHVLEKDRISFNIKVGVDLTAENVCEYVRSRGVASLPSQIALFEVICDGQLERLVPSDESVFDIVMRWISWPLGDRVGNYLIVKGDSISSKLNDYATKFTSSSPWSTAYVSVTKSFAKRYLALFPNELMLFRNQKDDNAEQVWRISDFLWFIGAEAKRHPPAKFNVTFIRNCEFLTRSKTLPFMGVALSFKQESDQLRLLSAVYSENPLISVSNCYLVEHLLENFQIRAERLLYKLRLSVIEVKICVFQAVAGCGSRRMYARRWSVGRSIRQFLACYFSIGAERRRFARPTSSSKQLITQQLRFCKRRFAVFVVHVVDVVVELVVGTATAVMRARKKKLPFSASSRTVVAVAVKLMMQREQSTGVTYDASMPMISDKLTCPFETPEVLEPREEQAGRRRWWAWLGNATSKCWRPEFSSRVLESQYWQCVFPQFQRRFRAGLLYTIIYALMWLVYFASLHPLGEIYPYVLFSVVYLVTFSLIFAFTFTKSLYNGLYVSTSVLCVCLLAVASAFVFIADKPSLGPLAKFALSVELVLLIYTVIPLPMYLCLLMAVVFSVMYEELCAGAYKPVTIVLHGLAHLLGAHIYTLTQVRDRKTFIKLGQSLLARHDLEIEKEFKDRMIRSVMPQTVAEELLKESSELKRPSNTPSSDRCTNLFRPFTMNLMRDVSILFADIVGFTTMSSNKSADELVNMLNDLFGRFDALCGQSGCEKISTLGDCYYCVSGCPEPRADHAQCCVKMGLAMIEAIHQFDIDRNQEVNMRVGIHTGTVLCGIVGRRRFKFDVFSNDVDLANAMESTGMSGRVHVSEATADFLDDQYTLEPAPDYKGIKTYFIVNNVDQEPPPPPPPAAADAPASQDVPSPPPPSSISNTHIHDRLRSSELRHIDSSDMAISDAAVNSKKHLNKTLSVSNLTSSERCKSDSIFPPGVALNQRTKWASASLVEPSKTASVTTGGEQVPLEKLSENTEPEPRRSSRVVTFDSDRNAEFVSGVDGVESSIDHVLSTHTASISRFEADHVDFDHRLADAIRGSSLARGDYLVRRKALTRTLNFIDPAVEQQYRAHFELGARRSVGEQETQTDNLDHQEPATTAATAAATDPLAVKVARLDDWRVDPPKFSVVMDLVVSTIVFWTLLLICILAVNDQWWYNAAFVTYATLSGSFVLALAAWTLRCVLSRATLPSIWVRWWPKHALSLTMINLPLGALLASVHCPAAGFSFAQPRYWQSESLLLLFCLLVLMVMFGHVNYSQIRSWPKSLFCCLIGIGLVTMVHLCASNCQPSHTAAVGLVNSTVVFYNATVNGQDDGSGGGGVVPLIPDHHHKQNDVQQQHHHHQQQQQQLEHEHEKEKLFVQSDHQQYSCCRNEIYMVVLLACLLVIYLNYQFEASFRMSFYGDLQACETIRRMKEMKDQADWLLSNIIPHHVVEHLARTSKYSENHAMVAVLFASVVNWNDMYEETYEGGREFLRVLNELVSDFDELLDRPEFTQVEKIKTIGPTYMAASGLNPARRRLSMHPYSHLYELMEFALALQETLDNFNKDLLSFEFRMKIGFNIGPVTAGVIGTTKLYYDIWGDTVNIGSRMYSTGVVGRIQVSRQAKERLDTVYEFEFRDHISVKGVDGGMDVYLLKSRKQKPPSLQLADAAVGAPSSEDGDDGHHHQQQQQQQQHHLASITCDGHIH</sequence>
<keyword evidence="12" id="KW-0547">Nucleotide-binding</keyword>
<keyword evidence="19" id="KW-0464">Manganese</keyword>
<dbReference type="InterPro" id="IPR029787">
    <property type="entry name" value="Nucleotide_cyclase"/>
</dbReference>
<dbReference type="SMART" id="SM00324">
    <property type="entry name" value="RhoGAP"/>
    <property type="match status" value="1"/>
</dbReference>
<keyword evidence="31" id="KW-1185">Reference proteome</keyword>
<dbReference type="CDD" id="cd07302">
    <property type="entry name" value="CHD"/>
    <property type="match status" value="2"/>
</dbReference>
<dbReference type="PROSITE" id="PS50238">
    <property type="entry name" value="RHOGAP"/>
    <property type="match status" value="1"/>
</dbReference>
<evidence type="ECO:0000259" key="28">
    <source>
        <dbReference type="PROSITE" id="PS50125"/>
    </source>
</evidence>
<evidence type="ECO:0000256" key="22">
    <source>
        <dbReference type="ARBA" id="ARBA00081225"/>
    </source>
</evidence>
<comment type="cofactor">
    <cofactor evidence="4">
        <name>Mg(2+)</name>
        <dbReference type="ChEBI" id="CHEBI:18420"/>
    </cofactor>
</comment>
<dbReference type="SUPFAM" id="SSF50729">
    <property type="entry name" value="PH domain-like"/>
    <property type="match status" value="1"/>
</dbReference>
<dbReference type="GO" id="GO:0035556">
    <property type="term" value="P:intracellular signal transduction"/>
    <property type="evidence" value="ECO:0007669"/>
    <property type="project" value="InterPro"/>
</dbReference>
<keyword evidence="13" id="KW-0067">ATP-binding</keyword>
<evidence type="ECO:0000256" key="12">
    <source>
        <dbReference type="ARBA" id="ARBA00022741"/>
    </source>
</evidence>
<dbReference type="FunFam" id="3.30.70.1230:FF:000008">
    <property type="entry name" value="Adenylate cyclase type 9"/>
    <property type="match status" value="1"/>
</dbReference>
<feature type="compositionally biased region" description="Polar residues" evidence="26">
    <location>
        <begin position="171"/>
        <end position="189"/>
    </location>
</feature>
<protein>
    <recommendedName>
        <fullName evidence="21">Adenylate cyclase type 9</fullName>
        <ecNumber evidence="6">4.6.1.1</ecNumber>
    </recommendedName>
    <alternativeName>
        <fullName evidence="24">ATP pyrophosphate-lyase 9</fullName>
    </alternativeName>
    <alternativeName>
        <fullName evidence="22">Adenylate cyclase type IX</fullName>
    </alternativeName>
    <alternativeName>
        <fullName evidence="23">Adenylyl cyclase 9</fullName>
    </alternativeName>
</protein>
<keyword evidence="15 27" id="KW-1133">Transmembrane helix</keyword>
<keyword evidence="7" id="KW-0343">GTPase activation</keyword>
<evidence type="ECO:0000256" key="5">
    <source>
        <dbReference type="ARBA" id="ARBA00004651"/>
    </source>
</evidence>
<dbReference type="PANTHER" id="PTHR45627:SF8">
    <property type="entry name" value="ADENYLATE CYCLASE TYPE 9"/>
    <property type="match status" value="1"/>
</dbReference>
<feature type="region of interest" description="Disordered" evidence="26">
    <location>
        <begin position="1"/>
        <end position="27"/>
    </location>
</feature>
<dbReference type="PROSITE" id="PS50125">
    <property type="entry name" value="GUANYLATE_CYCLASE_2"/>
    <property type="match status" value="2"/>
</dbReference>
<feature type="compositionally biased region" description="Pro residues" evidence="26">
    <location>
        <begin position="1"/>
        <end position="10"/>
    </location>
</feature>
<evidence type="ECO:0000256" key="2">
    <source>
        <dbReference type="ARBA" id="ARBA00001593"/>
    </source>
</evidence>
<dbReference type="GO" id="GO:0004016">
    <property type="term" value="F:adenylate cyclase activity"/>
    <property type="evidence" value="ECO:0007669"/>
    <property type="project" value="UniProtKB-EC"/>
</dbReference>
<feature type="region of interest" description="Disordered" evidence="26">
    <location>
        <begin position="1962"/>
        <end position="1983"/>
    </location>
</feature>
<evidence type="ECO:0000313" key="31">
    <source>
        <dbReference type="Proteomes" id="UP000054721"/>
    </source>
</evidence>
<evidence type="ECO:0000256" key="13">
    <source>
        <dbReference type="ARBA" id="ARBA00022840"/>
    </source>
</evidence>
<organism evidence="30 31">
    <name type="scientific">Trichinella nativa</name>
    <dbReference type="NCBI Taxonomy" id="6335"/>
    <lineage>
        <taxon>Eukaryota</taxon>
        <taxon>Metazoa</taxon>
        <taxon>Ecdysozoa</taxon>
        <taxon>Nematoda</taxon>
        <taxon>Enoplea</taxon>
        <taxon>Dorylaimia</taxon>
        <taxon>Trichinellida</taxon>
        <taxon>Trichinellidae</taxon>
        <taxon>Trichinella</taxon>
    </lineage>
</organism>
<feature type="transmembrane region" description="Helical" evidence="27">
    <location>
        <begin position="1832"/>
        <end position="1856"/>
    </location>
</feature>
<feature type="transmembrane region" description="Helical" evidence="27">
    <location>
        <begin position="1136"/>
        <end position="1158"/>
    </location>
</feature>
<evidence type="ECO:0000256" key="18">
    <source>
        <dbReference type="ARBA" id="ARBA00023180"/>
    </source>
</evidence>
<evidence type="ECO:0000256" key="7">
    <source>
        <dbReference type="ARBA" id="ARBA00022468"/>
    </source>
</evidence>
<evidence type="ECO:0000256" key="19">
    <source>
        <dbReference type="ARBA" id="ARBA00023211"/>
    </source>
</evidence>
<name>A0A0V1LQD1_9BILA</name>
<dbReference type="InterPro" id="IPR000198">
    <property type="entry name" value="RhoGAP_dom"/>
</dbReference>
<dbReference type="PANTHER" id="PTHR45627">
    <property type="entry name" value="ADENYLATE CYCLASE TYPE 1"/>
    <property type="match status" value="1"/>
</dbReference>
<dbReference type="SUPFAM" id="SSF48350">
    <property type="entry name" value="GTPase activation domain, GAP"/>
    <property type="match status" value="1"/>
</dbReference>
<keyword evidence="10" id="KW-0479">Metal-binding</keyword>
<evidence type="ECO:0000256" key="20">
    <source>
        <dbReference type="ARBA" id="ARBA00023239"/>
    </source>
</evidence>
<comment type="similarity">
    <text evidence="25">Belongs to the adenylyl cyclase class-4/guanylyl cyclase family.</text>
</comment>
<keyword evidence="20 25" id="KW-0456">Lyase</keyword>
<feature type="transmembrane region" description="Helical" evidence="27">
    <location>
        <begin position="1788"/>
        <end position="1811"/>
    </location>
</feature>
<feature type="transmembrane region" description="Helical" evidence="27">
    <location>
        <begin position="1868"/>
        <end position="1887"/>
    </location>
</feature>
<keyword evidence="11" id="KW-0677">Repeat</keyword>
<dbReference type="EC" id="4.6.1.1" evidence="6"/>
<dbReference type="GO" id="GO:0046872">
    <property type="term" value="F:metal ion binding"/>
    <property type="evidence" value="ECO:0007669"/>
    <property type="project" value="UniProtKB-KW"/>
</dbReference>
<evidence type="ECO:0000256" key="23">
    <source>
        <dbReference type="ARBA" id="ARBA00081232"/>
    </source>
</evidence>
<evidence type="ECO:0000256" key="15">
    <source>
        <dbReference type="ARBA" id="ARBA00022989"/>
    </source>
</evidence>
<dbReference type="PROSITE" id="PS00452">
    <property type="entry name" value="GUANYLATE_CYCLASE_1"/>
    <property type="match status" value="1"/>
</dbReference>
<dbReference type="Gene3D" id="2.30.29.30">
    <property type="entry name" value="Pleckstrin-homology domain (PH domain)/Phosphotyrosine-binding domain (PTB)"/>
    <property type="match status" value="1"/>
</dbReference>
<keyword evidence="17 27" id="KW-0472">Membrane</keyword>
<dbReference type="InterPro" id="IPR008936">
    <property type="entry name" value="Rho_GTPase_activation_prot"/>
</dbReference>
<evidence type="ECO:0000256" key="17">
    <source>
        <dbReference type="ARBA" id="ARBA00023136"/>
    </source>
</evidence>
<comment type="caution">
    <text evidence="30">The sequence shown here is derived from an EMBL/GenBank/DDBJ whole genome shotgun (WGS) entry which is preliminary data.</text>
</comment>
<evidence type="ECO:0000256" key="3">
    <source>
        <dbReference type="ARBA" id="ARBA00001936"/>
    </source>
</evidence>
<evidence type="ECO:0000256" key="26">
    <source>
        <dbReference type="SAM" id="MobiDB-lite"/>
    </source>
</evidence>
<evidence type="ECO:0000256" key="11">
    <source>
        <dbReference type="ARBA" id="ARBA00022737"/>
    </source>
</evidence>
<evidence type="ECO:0000256" key="21">
    <source>
        <dbReference type="ARBA" id="ARBA00070496"/>
    </source>
</evidence>
<dbReference type="Gene3D" id="3.10.20.90">
    <property type="entry name" value="Phosphatidylinositol 3-kinase Catalytic Subunit, Chain A, domain 1"/>
    <property type="match status" value="1"/>
</dbReference>
<keyword evidence="18" id="KW-0325">Glycoprotein</keyword>
<feature type="region of interest" description="Disordered" evidence="26">
    <location>
        <begin position="161"/>
        <end position="189"/>
    </location>
</feature>
<gene>
    <name evidence="30" type="primary">Adcy9</name>
    <name evidence="30" type="ORF">T02_2246</name>
</gene>
<feature type="transmembrane region" description="Helical" evidence="27">
    <location>
        <begin position="1896"/>
        <end position="1912"/>
    </location>
</feature>
<dbReference type="GO" id="GO:0004383">
    <property type="term" value="F:guanylate cyclase activity"/>
    <property type="evidence" value="ECO:0007669"/>
    <property type="project" value="UniProtKB-EC"/>
</dbReference>
<keyword evidence="16" id="KW-0115">cAMP biosynthesis</keyword>
<feature type="transmembrane region" description="Helical" evidence="27">
    <location>
        <begin position="1760"/>
        <end position="1782"/>
    </location>
</feature>
<evidence type="ECO:0000256" key="25">
    <source>
        <dbReference type="RuleBase" id="RU000405"/>
    </source>
</evidence>
<dbReference type="SUPFAM" id="SSF55073">
    <property type="entry name" value="Nucleotide cyclase"/>
    <property type="match status" value="2"/>
</dbReference>
<keyword evidence="8" id="KW-1003">Cell membrane</keyword>
<comment type="catalytic activity">
    <reaction evidence="1">
        <text>GTP = 3',5'-cyclic GMP + diphosphate</text>
        <dbReference type="Rhea" id="RHEA:13665"/>
        <dbReference type="ChEBI" id="CHEBI:33019"/>
        <dbReference type="ChEBI" id="CHEBI:37565"/>
        <dbReference type="ChEBI" id="CHEBI:57746"/>
        <dbReference type="EC" id="4.6.1.2"/>
    </reaction>
</comment>
<dbReference type="Pfam" id="PF00211">
    <property type="entry name" value="Guanylate_cyc"/>
    <property type="match status" value="2"/>
</dbReference>
<reference evidence="30 31" key="1">
    <citation type="submission" date="2015-05" db="EMBL/GenBank/DDBJ databases">
        <title>Evolution of Trichinella species and genotypes.</title>
        <authorList>
            <person name="Korhonen P.K."/>
            <person name="Edoardo P."/>
            <person name="Giuseppe L.R."/>
            <person name="Gasser R.B."/>
        </authorList>
    </citation>
    <scope>NUCLEOTIDE SEQUENCE [LARGE SCALE GENOMIC DNA]</scope>
    <source>
        <strain evidence="30">ISS10</strain>
    </source>
</reference>
<dbReference type="GO" id="GO:0006171">
    <property type="term" value="P:cAMP biosynthetic process"/>
    <property type="evidence" value="ECO:0007669"/>
    <property type="project" value="UniProtKB-KW"/>
</dbReference>
<feature type="domain" description="Guanylate cyclase" evidence="28">
    <location>
        <begin position="2080"/>
        <end position="2220"/>
    </location>
</feature>
<dbReference type="EMBL" id="JYDW01000016">
    <property type="protein sequence ID" value="KRZ61675.1"/>
    <property type="molecule type" value="Genomic_DNA"/>
</dbReference>
<evidence type="ECO:0000256" key="27">
    <source>
        <dbReference type="SAM" id="Phobius"/>
    </source>
</evidence>
<dbReference type="SMART" id="SM00044">
    <property type="entry name" value="CYCc"/>
    <property type="match status" value="2"/>
</dbReference>
<comment type="catalytic activity">
    <reaction evidence="2">
        <text>ATP = 3',5'-cyclic AMP + diphosphate</text>
        <dbReference type="Rhea" id="RHEA:15389"/>
        <dbReference type="ChEBI" id="CHEBI:30616"/>
        <dbReference type="ChEBI" id="CHEBI:33019"/>
        <dbReference type="ChEBI" id="CHEBI:58165"/>
        <dbReference type="EC" id="4.6.1.1"/>
    </reaction>
</comment>
<evidence type="ECO:0000256" key="9">
    <source>
        <dbReference type="ARBA" id="ARBA00022692"/>
    </source>
</evidence>
<evidence type="ECO:0000256" key="8">
    <source>
        <dbReference type="ARBA" id="ARBA00022475"/>
    </source>
</evidence>
<feature type="transmembrane region" description="Helical" evidence="27">
    <location>
        <begin position="952"/>
        <end position="975"/>
    </location>
</feature>
<accession>A0A0V1LQD1</accession>
<evidence type="ECO:0000256" key="1">
    <source>
        <dbReference type="ARBA" id="ARBA00001436"/>
    </source>
</evidence>
<dbReference type="FunFam" id="3.30.70.1230:FF:000014">
    <property type="entry name" value="adenylate cyclase type 9"/>
    <property type="match status" value="1"/>
</dbReference>
<feature type="region of interest" description="Disordered" evidence="26">
    <location>
        <begin position="1585"/>
        <end position="1616"/>
    </location>
</feature>
<feature type="domain" description="Guanylate cyclase" evidence="28">
    <location>
        <begin position="1311"/>
        <end position="1438"/>
    </location>
</feature>